<dbReference type="PROSITE" id="PS50001">
    <property type="entry name" value="SH2"/>
    <property type="match status" value="1"/>
</dbReference>
<dbReference type="InterPro" id="IPR001496">
    <property type="entry name" value="SOCS_box"/>
</dbReference>
<proteinExistence type="predicted"/>
<dbReference type="Pfam" id="PF00017">
    <property type="entry name" value="SH2"/>
    <property type="match status" value="1"/>
</dbReference>
<keyword evidence="1" id="KW-0341">Growth regulation</keyword>
<dbReference type="Pfam" id="PF07525">
    <property type="entry name" value="SOCS_box"/>
    <property type="match status" value="1"/>
</dbReference>
<dbReference type="SMART" id="SM00253">
    <property type="entry name" value="SOCS"/>
    <property type="match status" value="1"/>
</dbReference>
<accession>A0A067RUQ4</accession>
<feature type="region of interest" description="Disordered" evidence="6">
    <location>
        <begin position="217"/>
        <end position="238"/>
    </location>
</feature>
<dbReference type="InterPro" id="IPR036860">
    <property type="entry name" value="SH2_dom_sf"/>
</dbReference>
<dbReference type="GO" id="GO:0035556">
    <property type="term" value="P:intracellular signal transduction"/>
    <property type="evidence" value="ECO:0007669"/>
    <property type="project" value="InterPro"/>
</dbReference>
<feature type="domain" description="SH2" evidence="7">
    <location>
        <begin position="627"/>
        <end position="733"/>
    </location>
</feature>
<dbReference type="FunCoup" id="A0A067RUQ4">
    <property type="interactions" value="3"/>
</dbReference>
<dbReference type="InterPro" id="IPR035866">
    <property type="entry name" value="SOCS7_SH2"/>
</dbReference>
<dbReference type="PROSITE" id="PS50225">
    <property type="entry name" value="SOCS"/>
    <property type="match status" value="1"/>
</dbReference>
<protein>
    <submittedName>
        <fullName evidence="9">Suppressor of cytokine signaling 7</fullName>
    </submittedName>
</protein>
<sequence>MESLPTSSAWSEAFPSSDDSGLLMTSDSISSESCACHCTMELQESDSEEKSLSQDDSLGYNDGMCGKSFNTLKKGLGWPTVRKQLVTIEPPPEFQDSPPSPVDDCTSLLLFREAQNSTENILADCSSVHLLIPWLEKFASKLVSALLEEALCISCKVTWSIQCSQDCHPTAIRQEHQQQEQQTTASRIIGRWSGPRLCWTPELLPFSSPCNRPSSRSSLASSRLSSSHNSLSVPTANKADDSSFITSAMSHDVLTASEISDMYNVPFDSDIYAVPIDVVRPPRTPQRPKRQQRHHRKRRRHASSGSQTELDHSARQQVNLRSKTVISSQIHTVKLPLHTDTVIESGGVKRHSVPGTSMARQTRSASTECPSAAVGEPIHMTLHEVRQYLQNLYSSSSDSSDNKSKIDVATPKHQHKTAYNNNNNNNNRNNHRCTVEDMEISSKSISGSIVTNSARKNKKNTFMINIKNKKSKDPCDVVAARDKDSSVKFEFSGDKEKVKKPPSGRHSFSANLKQTLCNIFRIRKLSSPDHHIAAGGKPDIAGCCEGNGTISTNDGIDVLHPISGKAPFLRRALPPLPATVKLPDADLDSSPLPSPEEGPMLVDDEELGEEPSMDFASSIEKVKDYGWYWGPISGEAAEKILSNEPDGSFIVRDSSDDHYIFSLTFKLNGCIRHVRIEHDQGNFSFGSCTKFKSHTIVDFIENAVEHSRSGRYLFFLHRRPVLGPMRVQLLHPVSRFKQVQSLQHMCRFVILKLVRRDLIPSLPLPRRVIDYLSTPHYYSEQLVVEEELVPSPDDVDVFPFVLPGLS</sequence>
<evidence type="ECO:0000256" key="2">
    <source>
        <dbReference type="ARBA" id="ARBA00022700"/>
    </source>
</evidence>
<dbReference type="OMA" id="TAMAPKC"/>
<dbReference type="SUPFAM" id="SSF158235">
    <property type="entry name" value="SOCS box-like"/>
    <property type="match status" value="1"/>
</dbReference>
<dbReference type="Proteomes" id="UP000027135">
    <property type="component" value="Unassembled WGS sequence"/>
</dbReference>
<name>A0A067RUQ4_ZOONE</name>
<evidence type="ECO:0000313" key="10">
    <source>
        <dbReference type="Proteomes" id="UP000027135"/>
    </source>
</evidence>
<dbReference type="SUPFAM" id="SSF55550">
    <property type="entry name" value="SH2 domain"/>
    <property type="match status" value="1"/>
</dbReference>
<dbReference type="CDD" id="cd03741">
    <property type="entry name" value="SOCS_SOCS7"/>
    <property type="match status" value="1"/>
</dbReference>
<feature type="region of interest" description="Disordered" evidence="6">
    <location>
        <begin position="1"/>
        <end position="25"/>
    </location>
</feature>
<reference evidence="9 10" key="1">
    <citation type="journal article" date="2014" name="Nat. Commun.">
        <title>Molecular traces of alternative social organization in a termite genome.</title>
        <authorList>
            <person name="Terrapon N."/>
            <person name="Li C."/>
            <person name="Robertson H.M."/>
            <person name="Ji L."/>
            <person name="Meng X."/>
            <person name="Booth W."/>
            <person name="Chen Z."/>
            <person name="Childers C.P."/>
            <person name="Glastad K.M."/>
            <person name="Gokhale K."/>
            <person name="Gowin J."/>
            <person name="Gronenberg W."/>
            <person name="Hermansen R.A."/>
            <person name="Hu H."/>
            <person name="Hunt B.G."/>
            <person name="Huylmans A.K."/>
            <person name="Khalil S.M."/>
            <person name="Mitchell R.D."/>
            <person name="Munoz-Torres M.C."/>
            <person name="Mustard J.A."/>
            <person name="Pan H."/>
            <person name="Reese J.T."/>
            <person name="Scharf M.E."/>
            <person name="Sun F."/>
            <person name="Vogel H."/>
            <person name="Xiao J."/>
            <person name="Yang W."/>
            <person name="Yang Z."/>
            <person name="Yang Z."/>
            <person name="Zhou J."/>
            <person name="Zhu J."/>
            <person name="Brent C.S."/>
            <person name="Elsik C.G."/>
            <person name="Goodisman M.A."/>
            <person name="Liberles D.A."/>
            <person name="Roe R.M."/>
            <person name="Vargo E.L."/>
            <person name="Vilcinskas A."/>
            <person name="Wang J."/>
            <person name="Bornberg-Bauer E."/>
            <person name="Korb J."/>
            <person name="Zhang G."/>
            <person name="Liebig J."/>
        </authorList>
    </citation>
    <scope>NUCLEOTIDE SEQUENCE [LARGE SCALE GENOMIC DNA]</scope>
    <source>
        <tissue evidence="9">Whole organism</tissue>
    </source>
</reference>
<keyword evidence="3" id="KW-0833">Ubl conjugation pathway</keyword>
<keyword evidence="2" id="KW-0734">Signal transduction inhibitor</keyword>
<feature type="region of interest" description="Disordered" evidence="6">
    <location>
        <begin position="278"/>
        <end position="315"/>
    </location>
</feature>
<evidence type="ECO:0000256" key="6">
    <source>
        <dbReference type="SAM" id="MobiDB-lite"/>
    </source>
</evidence>
<dbReference type="InterPro" id="IPR000980">
    <property type="entry name" value="SH2"/>
</dbReference>
<feature type="domain" description="SOCS box" evidence="8">
    <location>
        <begin position="728"/>
        <end position="778"/>
    </location>
</feature>
<dbReference type="OrthoDB" id="6426624at2759"/>
<dbReference type="STRING" id="136037.A0A067RUQ4"/>
<dbReference type="Gene3D" id="3.30.505.10">
    <property type="entry name" value="SH2 domain"/>
    <property type="match status" value="1"/>
</dbReference>
<dbReference type="PANTHER" id="PTHR10155:SF5">
    <property type="entry name" value="SUPPRESSOR OF CYTOKINE SIGNALING 7"/>
    <property type="match status" value="1"/>
</dbReference>
<organism evidence="9 10">
    <name type="scientific">Zootermopsis nevadensis</name>
    <name type="common">Dampwood termite</name>
    <dbReference type="NCBI Taxonomy" id="136037"/>
    <lineage>
        <taxon>Eukaryota</taxon>
        <taxon>Metazoa</taxon>
        <taxon>Ecdysozoa</taxon>
        <taxon>Arthropoda</taxon>
        <taxon>Hexapoda</taxon>
        <taxon>Insecta</taxon>
        <taxon>Pterygota</taxon>
        <taxon>Neoptera</taxon>
        <taxon>Polyneoptera</taxon>
        <taxon>Dictyoptera</taxon>
        <taxon>Blattodea</taxon>
        <taxon>Blattoidea</taxon>
        <taxon>Termitoidae</taxon>
        <taxon>Termopsidae</taxon>
        <taxon>Zootermopsis</taxon>
    </lineage>
</organism>
<dbReference type="CDD" id="cd10388">
    <property type="entry name" value="SH2_SOCS7"/>
    <property type="match status" value="1"/>
</dbReference>
<dbReference type="GO" id="GO:0046935">
    <property type="term" value="F:1-phosphatidylinositol-3-kinase regulator activity"/>
    <property type="evidence" value="ECO:0007669"/>
    <property type="project" value="TreeGrafter"/>
</dbReference>
<feature type="compositionally biased region" description="Polar residues" evidence="6">
    <location>
        <begin position="1"/>
        <end position="10"/>
    </location>
</feature>
<dbReference type="GO" id="GO:0046854">
    <property type="term" value="P:phosphatidylinositol phosphate biosynthetic process"/>
    <property type="evidence" value="ECO:0007669"/>
    <property type="project" value="TreeGrafter"/>
</dbReference>
<feature type="compositionally biased region" description="Low complexity" evidence="6">
    <location>
        <begin position="217"/>
        <end position="232"/>
    </location>
</feature>
<dbReference type="GO" id="GO:0009968">
    <property type="term" value="P:negative regulation of signal transduction"/>
    <property type="evidence" value="ECO:0007669"/>
    <property type="project" value="UniProtKB-KW"/>
</dbReference>
<evidence type="ECO:0000259" key="7">
    <source>
        <dbReference type="PROSITE" id="PS50001"/>
    </source>
</evidence>
<dbReference type="InterPro" id="IPR037346">
    <property type="entry name" value="SOCS7_SOCS"/>
</dbReference>
<feature type="region of interest" description="Disordered" evidence="6">
    <location>
        <begin position="580"/>
        <end position="602"/>
    </location>
</feature>
<evidence type="ECO:0000256" key="5">
    <source>
        <dbReference type="PROSITE-ProRule" id="PRU00191"/>
    </source>
</evidence>
<feature type="region of interest" description="Disordered" evidence="6">
    <location>
        <begin position="394"/>
        <end position="429"/>
    </location>
</feature>
<dbReference type="SMART" id="SM00969">
    <property type="entry name" value="SOCS_box"/>
    <property type="match status" value="1"/>
</dbReference>
<dbReference type="EMBL" id="KK852458">
    <property type="protein sequence ID" value="KDR23569.1"/>
    <property type="molecule type" value="Genomic_DNA"/>
</dbReference>
<dbReference type="InParanoid" id="A0A067RUQ4"/>
<keyword evidence="4 5" id="KW-0727">SH2 domain</keyword>
<gene>
    <name evidence="9" type="ORF">L798_12391</name>
</gene>
<dbReference type="eggNOG" id="KOG4566">
    <property type="taxonomic scope" value="Eukaryota"/>
</dbReference>
<feature type="region of interest" description="Disordered" evidence="6">
    <location>
        <begin position="347"/>
        <end position="370"/>
    </location>
</feature>
<feature type="compositionally biased region" description="Basic residues" evidence="6">
    <location>
        <begin position="286"/>
        <end position="302"/>
    </location>
</feature>
<evidence type="ECO:0000256" key="1">
    <source>
        <dbReference type="ARBA" id="ARBA00022604"/>
    </source>
</evidence>
<evidence type="ECO:0000256" key="4">
    <source>
        <dbReference type="ARBA" id="ARBA00022999"/>
    </source>
</evidence>
<keyword evidence="10" id="KW-1185">Reference proteome</keyword>
<dbReference type="SMART" id="SM00252">
    <property type="entry name" value="SH2"/>
    <property type="match status" value="1"/>
</dbReference>
<dbReference type="PANTHER" id="PTHR10155">
    <property type="entry name" value="PHOSPHATIDYLINOSITOL 3-KINASE REGULATORY SUBUNIT"/>
    <property type="match status" value="1"/>
</dbReference>
<evidence type="ECO:0000256" key="3">
    <source>
        <dbReference type="ARBA" id="ARBA00022786"/>
    </source>
</evidence>
<feature type="compositionally biased region" description="Polar residues" evidence="6">
    <location>
        <begin position="354"/>
        <end position="369"/>
    </location>
</feature>
<evidence type="ECO:0000313" key="9">
    <source>
        <dbReference type="EMBL" id="KDR23569.1"/>
    </source>
</evidence>
<dbReference type="AlphaFoldDB" id="A0A067RUQ4"/>
<dbReference type="GO" id="GO:0005942">
    <property type="term" value="C:phosphatidylinositol 3-kinase complex"/>
    <property type="evidence" value="ECO:0007669"/>
    <property type="project" value="TreeGrafter"/>
</dbReference>
<evidence type="ECO:0000259" key="8">
    <source>
        <dbReference type="PROSITE" id="PS50225"/>
    </source>
</evidence>
<dbReference type="InterPro" id="IPR036036">
    <property type="entry name" value="SOCS_box-like_dom_sf"/>
</dbReference>